<organism evidence="4 5">
    <name type="scientific">Nonomuraea marmarensis</name>
    <dbReference type="NCBI Taxonomy" id="3351344"/>
    <lineage>
        <taxon>Bacteria</taxon>
        <taxon>Bacillati</taxon>
        <taxon>Actinomycetota</taxon>
        <taxon>Actinomycetes</taxon>
        <taxon>Streptosporangiales</taxon>
        <taxon>Streptosporangiaceae</taxon>
        <taxon>Nonomuraea</taxon>
    </lineage>
</organism>
<keyword evidence="4" id="KW-0378">Hydrolase</keyword>
<comment type="caution">
    <text evidence="4">The sequence shown here is derived from an EMBL/GenBank/DDBJ whole genome shotgun (WGS) entry which is preliminary data.</text>
</comment>
<dbReference type="GO" id="GO:0016787">
    <property type="term" value="F:hydrolase activity"/>
    <property type="evidence" value="ECO:0007669"/>
    <property type="project" value="UniProtKB-KW"/>
</dbReference>
<keyword evidence="5" id="KW-1185">Reference proteome</keyword>
<reference evidence="4 5" key="1">
    <citation type="submission" date="2024-10" db="EMBL/GenBank/DDBJ databases">
        <authorList>
            <person name="Topkara A.R."/>
            <person name="Saygin H."/>
        </authorList>
    </citation>
    <scope>NUCLEOTIDE SEQUENCE [LARGE SCALE GENOMIC DNA]</scope>
    <source>
        <strain evidence="4 5">M3C6</strain>
    </source>
</reference>
<feature type="domain" description="Peptidase S33 tripeptidyl aminopeptidase-like C-terminal" evidence="3">
    <location>
        <begin position="398"/>
        <end position="486"/>
    </location>
</feature>
<dbReference type="Pfam" id="PF08386">
    <property type="entry name" value="Abhydrolase_4"/>
    <property type="match status" value="1"/>
</dbReference>
<evidence type="ECO:0000313" key="4">
    <source>
        <dbReference type="EMBL" id="MFG1710322.1"/>
    </source>
</evidence>
<dbReference type="InterPro" id="IPR000073">
    <property type="entry name" value="AB_hydrolase_1"/>
</dbReference>
<gene>
    <name evidence="4" type="ORF">ACFLIM_44855</name>
</gene>
<name>A0ABW7ASD5_9ACTN</name>
<feature type="region of interest" description="Disordered" evidence="1">
    <location>
        <begin position="271"/>
        <end position="293"/>
    </location>
</feature>
<accession>A0ABW7ASD5</accession>
<dbReference type="EMBL" id="JBICRM010000046">
    <property type="protein sequence ID" value="MFG1710322.1"/>
    <property type="molecule type" value="Genomic_DNA"/>
</dbReference>
<proteinExistence type="predicted"/>
<dbReference type="RefSeq" id="WP_393175985.1">
    <property type="nucleotide sequence ID" value="NZ_JBICRM010000046.1"/>
</dbReference>
<feature type="domain" description="AB hydrolase-1" evidence="2">
    <location>
        <begin position="75"/>
        <end position="247"/>
    </location>
</feature>
<dbReference type="InterPro" id="IPR029058">
    <property type="entry name" value="AB_hydrolase_fold"/>
</dbReference>
<dbReference type="InterPro" id="IPR013595">
    <property type="entry name" value="Pept_S33_TAP-like_C"/>
</dbReference>
<dbReference type="Pfam" id="PF00561">
    <property type="entry name" value="Abhydrolase_1"/>
    <property type="match status" value="1"/>
</dbReference>
<sequence>MNLMTIGVLLGALLVVPQTPDLGWRACQGDSRPEELRCASVEVPVDWAEPGGRTISLEIAKLPATGRRVGTVFSIPGGPGGSGVDDLTYYGKSFAELRKRFDVVSFQPRNATSFGILPQECFAGGPWLTRPDSRGEYARLGTIVRDRAQECRKVDPEFFDHLDSESVARDIEAIRGTIGEERLSFVATSYGGVPAVAYARLFPGRVRAMYLDGAVNQLRDAATDARVRYRTYEAQFGRFVEWCQSANVCGTDLARRWRKLVADADRTPIPVKSITEPTAPNGRPSAAKPTAAKPGPVAYSGFDLQVAAMPNLVGPGPAPEYPRWRQLAQAIRQAEAGDAGGFAGYIQAGVGSLKPPSFVGMNATQCADGLRFRDYREYREVRAMGERVSPNLAGMGLWHRLGCAGWPTPVTNPAAPLPSGLPPFLGAGSWTDHDDTADIVRRVPGSATVRFDGHGHGLYLTGNACVIAYANAYLTDLRLPAPGTVCRPGQS</sequence>
<evidence type="ECO:0000256" key="1">
    <source>
        <dbReference type="SAM" id="MobiDB-lite"/>
    </source>
</evidence>
<protein>
    <submittedName>
        <fullName evidence="4">Alpha/beta fold hydrolase</fullName>
    </submittedName>
</protein>
<evidence type="ECO:0000259" key="3">
    <source>
        <dbReference type="Pfam" id="PF08386"/>
    </source>
</evidence>
<evidence type="ECO:0000313" key="5">
    <source>
        <dbReference type="Proteomes" id="UP001603978"/>
    </source>
</evidence>
<dbReference type="SUPFAM" id="SSF53474">
    <property type="entry name" value="alpha/beta-Hydrolases"/>
    <property type="match status" value="1"/>
</dbReference>
<dbReference type="Gene3D" id="3.40.50.1820">
    <property type="entry name" value="alpha/beta hydrolase"/>
    <property type="match status" value="1"/>
</dbReference>
<dbReference type="Proteomes" id="UP001603978">
    <property type="component" value="Unassembled WGS sequence"/>
</dbReference>
<evidence type="ECO:0000259" key="2">
    <source>
        <dbReference type="Pfam" id="PF00561"/>
    </source>
</evidence>